<keyword evidence="3" id="KW-1185">Reference proteome</keyword>
<feature type="transmembrane region" description="Helical" evidence="1">
    <location>
        <begin position="135"/>
        <end position="159"/>
    </location>
</feature>
<feature type="transmembrane region" description="Helical" evidence="1">
    <location>
        <begin position="240"/>
        <end position="257"/>
    </location>
</feature>
<evidence type="ECO:0008006" key="4">
    <source>
        <dbReference type="Google" id="ProtNLM"/>
    </source>
</evidence>
<feature type="transmembrane region" description="Helical" evidence="1">
    <location>
        <begin position="20"/>
        <end position="37"/>
    </location>
</feature>
<keyword evidence="1" id="KW-1133">Transmembrane helix</keyword>
<keyword evidence="1" id="KW-0472">Membrane</keyword>
<protein>
    <recommendedName>
        <fullName evidence="4">Tetratricopeptide repeat protein</fullName>
    </recommendedName>
</protein>
<keyword evidence="1" id="KW-0812">Transmembrane</keyword>
<sequence length="647" mass="71852">MSTPALGRFAKYSHTHRTVLIKWVLPLLVIALTWYAYNKGATGSLFYDDLSNLSALTNLETHEAIKVFLFDGSSGPTGRPLALASFLPHAQGWPASHITARQFNFIIHLFNGVLLGWLGYALLTLADQTSPLRSYFIALSAASIWLFSPLLVSTNLILIQRMTSLSALFGLVGLLTYVLGYRLLANHPRTGVTIQLGALALFTALAILSKESGALFPIYALVIEAGIAKSASIAVPMRRLRLGILYLLLIALAIYLIKELPNDLTAQLGHRGFSVLERLRTQPGILWEYIRLAVVPDLTAYGPFHDDVKAANSMWSPLIATSAFIMLTWLALRMRLRSPWLLFAILWFFAGHLIESTTIPLELYFEHRNYIAIFGFFLAISYYALTVPQKYLKLSASALVIYITSLWTVLFMLANIWGNPLEAGENWVRNHPESSRAAMSLSALYYEELGGESTVSRQVLDRAAEACPSCLDVRVQSLLYACGNEETAEISNRFKKLLLDARTGLGTPATLDSIYPLREFANKDQCAPVTLDQIMRLIQSLLDNPAFNSGSFGIHLHYLAALTSYDLGNQEEARRYLAAAERSGTAFNIIGLRVQMLMDQDKVSEAVGFLESKKNPSHISAQTRGYWNEQIDEMIEKVRNAANAGTE</sequence>
<feature type="transmembrane region" description="Helical" evidence="1">
    <location>
        <begin position="397"/>
        <end position="417"/>
    </location>
</feature>
<proteinExistence type="predicted"/>
<reference evidence="2 3" key="1">
    <citation type="submission" date="2011-06" db="EMBL/GenBank/DDBJ databases">
        <title>The draft genome of Thiocapsa marina 5811.</title>
        <authorList>
            <consortium name="US DOE Joint Genome Institute (JGI-PGF)"/>
            <person name="Lucas S."/>
            <person name="Han J."/>
            <person name="Cheng J.-F."/>
            <person name="Goodwin L."/>
            <person name="Pitluck S."/>
            <person name="Peters L."/>
            <person name="Land M.L."/>
            <person name="Hauser L."/>
            <person name="Vogl K."/>
            <person name="Liu Z."/>
            <person name="Imhoff J."/>
            <person name="Thiel V."/>
            <person name="Frigaard N.-U."/>
            <person name="Bryant D."/>
            <person name="Woyke T.J."/>
        </authorList>
    </citation>
    <scope>NUCLEOTIDE SEQUENCE [LARGE SCALE GENOMIC DNA]</scope>
    <source>
        <strain evidence="2 3">5811</strain>
    </source>
</reference>
<dbReference type="STRING" id="768671.ThimaDRAFT_3470"/>
<feature type="transmembrane region" description="Helical" evidence="1">
    <location>
        <begin position="103"/>
        <end position="123"/>
    </location>
</feature>
<dbReference type="Proteomes" id="UP000005459">
    <property type="component" value="Unassembled WGS sequence"/>
</dbReference>
<feature type="transmembrane region" description="Helical" evidence="1">
    <location>
        <begin position="339"/>
        <end position="361"/>
    </location>
</feature>
<evidence type="ECO:0000256" key="1">
    <source>
        <dbReference type="SAM" id="Phobius"/>
    </source>
</evidence>
<evidence type="ECO:0000313" key="2">
    <source>
        <dbReference type="EMBL" id="EGV17438.1"/>
    </source>
</evidence>
<evidence type="ECO:0000313" key="3">
    <source>
        <dbReference type="Proteomes" id="UP000005459"/>
    </source>
</evidence>
<accession>F9UEW7</accession>
<dbReference type="EMBL" id="AFWV01000011">
    <property type="protein sequence ID" value="EGV17438.1"/>
    <property type="molecule type" value="Genomic_DNA"/>
</dbReference>
<feature type="transmembrane region" description="Helical" evidence="1">
    <location>
        <begin position="165"/>
        <end position="184"/>
    </location>
</feature>
<feature type="transmembrane region" description="Helical" evidence="1">
    <location>
        <begin position="314"/>
        <end position="332"/>
    </location>
</feature>
<dbReference type="AlphaFoldDB" id="F9UEW7"/>
<dbReference type="eggNOG" id="COG0457">
    <property type="taxonomic scope" value="Bacteria"/>
</dbReference>
<name>F9UEW7_9GAMM</name>
<feature type="transmembrane region" description="Helical" evidence="1">
    <location>
        <begin position="367"/>
        <end position="385"/>
    </location>
</feature>
<organism evidence="2 3">
    <name type="scientific">Thiocapsa marina 5811</name>
    <dbReference type="NCBI Taxonomy" id="768671"/>
    <lineage>
        <taxon>Bacteria</taxon>
        <taxon>Pseudomonadati</taxon>
        <taxon>Pseudomonadota</taxon>
        <taxon>Gammaproteobacteria</taxon>
        <taxon>Chromatiales</taxon>
        <taxon>Chromatiaceae</taxon>
        <taxon>Thiocapsa</taxon>
    </lineage>
</organism>
<gene>
    <name evidence="2" type="ORF">ThimaDRAFT_3470</name>
</gene>